<accession>A0A0S4LAK7</accession>
<dbReference type="InterPro" id="IPR007159">
    <property type="entry name" value="SpoVT-AbrB_dom"/>
</dbReference>
<dbReference type="Gene3D" id="2.10.260.10">
    <property type="match status" value="1"/>
</dbReference>
<sequence length="83" mass="9450">MKAHIVRIGNSKGIRLPKTLLQEAQLEDEVELQAEPGRILISKSAQPRAGWTDAARRMRAQGEDGLLDPPTATRFDKEDWKWR</sequence>
<name>A0A0S4LAK7_9BACT</name>
<keyword evidence="4" id="KW-1185">Reference proteome</keyword>
<evidence type="ECO:0000313" key="3">
    <source>
        <dbReference type="EMBL" id="CUS34769.1"/>
    </source>
</evidence>
<feature type="domain" description="SpoVT-AbrB" evidence="2">
    <location>
        <begin position="6"/>
        <end position="49"/>
    </location>
</feature>
<dbReference type="STRING" id="1742973.COMA2_190004"/>
<gene>
    <name evidence="3" type="ORF">COMA2_190004</name>
</gene>
<feature type="compositionally biased region" description="Basic and acidic residues" evidence="1">
    <location>
        <begin position="74"/>
        <end position="83"/>
    </location>
</feature>
<dbReference type="Proteomes" id="UP000198736">
    <property type="component" value="Unassembled WGS sequence"/>
</dbReference>
<protein>
    <submittedName>
        <fullName evidence="3">SpoVT/AbrB domain-containing protein</fullName>
    </submittedName>
</protein>
<dbReference type="SMART" id="SM00966">
    <property type="entry name" value="SpoVT_AbrB"/>
    <property type="match status" value="1"/>
</dbReference>
<dbReference type="AlphaFoldDB" id="A0A0S4LAK7"/>
<feature type="region of interest" description="Disordered" evidence="1">
    <location>
        <begin position="60"/>
        <end position="83"/>
    </location>
</feature>
<proteinExistence type="predicted"/>
<dbReference type="InterPro" id="IPR037914">
    <property type="entry name" value="SpoVT-AbrB_sf"/>
</dbReference>
<dbReference type="GO" id="GO:0003677">
    <property type="term" value="F:DNA binding"/>
    <property type="evidence" value="ECO:0007669"/>
    <property type="project" value="InterPro"/>
</dbReference>
<dbReference type="EMBL" id="CZPZ01000011">
    <property type="protein sequence ID" value="CUS34769.1"/>
    <property type="molecule type" value="Genomic_DNA"/>
</dbReference>
<evidence type="ECO:0000259" key="2">
    <source>
        <dbReference type="SMART" id="SM00966"/>
    </source>
</evidence>
<organism evidence="3 4">
    <name type="scientific">Candidatus Nitrospira nitrificans</name>
    <dbReference type="NCBI Taxonomy" id="1742973"/>
    <lineage>
        <taxon>Bacteria</taxon>
        <taxon>Pseudomonadati</taxon>
        <taxon>Nitrospirota</taxon>
        <taxon>Nitrospiria</taxon>
        <taxon>Nitrospirales</taxon>
        <taxon>Nitrospiraceae</taxon>
        <taxon>Nitrospira</taxon>
    </lineage>
</organism>
<dbReference type="Pfam" id="PF04014">
    <property type="entry name" value="MazE_antitoxin"/>
    <property type="match status" value="1"/>
</dbReference>
<dbReference type="SUPFAM" id="SSF89447">
    <property type="entry name" value="AbrB/MazE/MraZ-like"/>
    <property type="match status" value="1"/>
</dbReference>
<dbReference type="RefSeq" id="WP_090896122.1">
    <property type="nucleotide sequence ID" value="NZ_CZPZ01000011.1"/>
</dbReference>
<evidence type="ECO:0000256" key="1">
    <source>
        <dbReference type="SAM" id="MobiDB-lite"/>
    </source>
</evidence>
<dbReference type="OrthoDB" id="9795766at2"/>
<reference evidence="4" key="1">
    <citation type="submission" date="2015-10" db="EMBL/GenBank/DDBJ databases">
        <authorList>
            <person name="Luecker S."/>
            <person name="Luecker S."/>
        </authorList>
    </citation>
    <scope>NUCLEOTIDE SEQUENCE [LARGE SCALE GENOMIC DNA]</scope>
</reference>
<evidence type="ECO:0000313" key="4">
    <source>
        <dbReference type="Proteomes" id="UP000198736"/>
    </source>
</evidence>